<dbReference type="GO" id="GO:0007131">
    <property type="term" value="P:reciprocal meiotic recombination"/>
    <property type="evidence" value="ECO:0007669"/>
    <property type="project" value="TreeGrafter"/>
</dbReference>
<reference evidence="4" key="5">
    <citation type="journal article" date="2021" name="G3 (Bethesda)">
        <title>Aegilops tauschii genome assembly Aet v5.0 features greater sequence contiguity and improved annotation.</title>
        <authorList>
            <person name="Wang L."/>
            <person name="Zhu T."/>
            <person name="Rodriguez J.C."/>
            <person name="Deal K.R."/>
            <person name="Dubcovsky J."/>
            <person name="McGuire P.E."/>
            <person name="Lux T."/>
            <person name="Spannagl M."/>
            <person name="Mayer K.F.X."/>
            <person name="Baldrich P."/>
            <person name="Meyers B.C."/>
            <person name="Huo N."/>
            <person name="Gu Y.Q."/>
            <person name="Zhou H."/>
            <person name="Devos K.M."/>
            <person name="Bennetzen J.L."/>
            <person name="Unver T."/>
            <person name="Budak H."/>
            <person name="Gulick P.J."/>
            <person name="Galiba G."/>
            <person name="Kalapos B."/>
            <person name="Nelson D.R."/>
            <person name="Li P."/>
            <person name="You F.M."/>
            <person name="Luo M.C."/>
            <person name="Dvorak J."/>
        </authorList>
    </citation>
    <scope>NUCLEOTIDE SEQUENCE [LARGE SCALE GENOMIC DNA]</scope>
    <source>
        <strain evidence="4">cv. AL8/78</strain>
    </source>
</reference>
<feature type="compositionally biased region" description="Low complexity" evidence="3">
    <location>
        <begin position="96"/>
        <end position="124"/>
    </location>
</feature>
<name>A0A452XR93_AEGTS</name>
<dbReference type="PANTHER" id="PTHR23160">
    <property type="entry name" value="SYNAPTONEMAL COMPLEX PROTEIN-RELATED"/>
    <property type="match status" value="1"/>
</dbReference>
<sequence>RPHRPVACSRSRLQWVWPTPPLPLHPRRFLHSPLLLLHLPPPLCSAASLLPRPRARTMLPSSRSRSGPNESPVGSRTRPSTPSSGHRPSTPSSGYRPSTPGGTRRGTTAAATGGGTPSTPRGSRGNTGGPFRSEPNSPPAAAAARPRLSFDRSPRSADAKPVAERRVPKIGTPPPDQKQLRREIELQSRLESAHDDLKKAKDQLSFVVGEKDRLVGELNEAKRVADEIHEKLQDALMAKRWAEEATEIEKFRADELEQAGIDESQKRDEEWQREVESVRSQHAADLETLVTTTEELERFRRELSMANEAKKAALGHADDAMKIAEVNADKVEILSGEVTRLKGLLDSSAAVEESKNREREEFVKNLESEISVLKVKLEEARVLEESLADVEKLTEELKAQLADAKKAESEVHQQFEEWKDKAGSLEIELEEATLSEKAKSDTLISTEEELSKTQSILQDRESEMEVLKGKTTALEIEVARLSTEINESSEHLDASQQELFGLQTTIDVLKNKLEAAEEVASEALNNEKTANANIVSLTEEKIKLINELNDAKDREEKERRAVEDLTAALSEASGKAEEAHERFLKKEDDYEHALTQIGDLKMSLNSTKENYEVMIEEAHYDITCLRNTVGKLEAEVSKYREECEAKELEIVSLNKQSEEEIATLKAEADRVGASLRDAEHELQTVNEEKEILQEKLLHTESAVVEANRAVQEVKAEKEGLQEQLMRTELAVSEANKAIEEVKAEKEDLQEQLMHTESAVAEASKALQEVKAEKEDLQEQLMHTESAVTEANKALQEVKAEKEDLQEQLMHTESGVAEANNAVQEVKAEKQGLQEQLTHMESAVAEANKAAQEATSESLQLKDRLLDKENALQSLTQENDEFRLREADAMKKIEELSALLAEAMEKKHPEEEEKLVVVDEVHSSAREVAETAAETEDTEGESDKKPSMELVVANGNSNGDMNQEEEKHDSKVEQQEAKSDFTTVHESDKVVEKQLQADVKQETESSKDDLSSKEDSSTEHANANGTAASAEVTSKVAMSPTTTKPQKKNKPLLKKFGNLLKKKNSK</sequence>
<evidence type="ECO:0000256" key="2">
    <source>
        <dbReference type="SAM" id="Coils"/>
    </source>
</evidence>
<feature type="compositionally biased region" description="Basic and acidic residues" evidence="3">
    <location>
        <begin position="998"/>
        <end position="1017"/>
    </location>
</feature>
<feature type="coiled-coil region" evidence="2">
    <location>
        <begin position="363"/>
        <end position="435"/>
    </location>
</feature>
<dbReference type="SUPFAM" id="SSF57997">
    <property type="entry name" value="Tropomyosin"/>
    <property type="match status" value="1"/>
</dbReference>
<dbReference type="Gene3D" id="1.20.5.340">
    <property type="match status" value="1"/>
</dbReference>
<feature type="compositionally biased region" description="Polar residues" evidence="3">
    <location>
        <begin position="59"/>
        <end position="95"/>
    </location>
</feature>
<feature type="compositionally biased region" description="Basic and acidic residues" evidence="3">
    <location>
        <begin position="963"/>
        <end position="991"/>
    </location>
</feature>
<feature type="compositionally biased region" description="Basic and acidic residues" evidence="3">
    <location>
        <begin position="178"/>
        <end position="187"/>
    </location>
</feature>
<feature type="coiled-coil region" evidence="2">
    <location>
        <begin position="478"/>
        <end position="582"/>
    </location>
</feature>
<dbReference type="Proteomes" id="UP000015105">
    <property type="component" value="Chromosome 1D"/>
</dbReference>
<reference evidence="5" key="2">
    <citation type="journal article" date="2017" name="Nat. Plants">
        <title>The Aegilops tauschii genome reveals multiple impacts of transposons.</title>
        <authorList>
            <person name="Zhao G."/>
            <person name="Zou C."/>
            <person name="Li K."/>
            <person name="Wang K."/>
            <person name="Li T."/>
            <person name="Gao L."/>
            <person name="Zhang X."/>
            <person name="Wang H."/>
            <person name="Yang Z."/>
            <person name="Liu X."/>
            <person name="Jiang W."/>
            <person name="Mao L."/>
            <person name="Kong X."/>
            <person name="Jiao Y."/>
            <person name="Jia J."/>
        </authorList>
    </citation>
    <scope>NUCLEOTIDE SEQUENCE [LARGE SCALE GENOMIC DNA]</scope>
    <source>
        <strain evidence="5">cv. AL8/78</strain>
    </source>
</reference>
<reference evidence="4" key="4">
    <citation type="submission" date="2019-03" db="UniProtKB">
        <authorList>
            <consortium name="EnsemblPlants"/>
        </authorList>
    </citation>
    <scope>IDENTIFICATION</scope>
</reference>
<reference evidence="5" key="1">
    <citation type="journal article" date="2014" name="Science">
        <title>Ancient hybridizations among the ancestral genomes of bread wheat.</title>
        <authorList>
            <consortium name="International Wheat Genome Sequencing Consortium,"/>
            <person name="Marcussen T."/>
            <person name="Sandve S.R."/>
            <person name="Heier L."/>
            <person name="Spannagl M."/>
            <person name="Pfeifer M."/>
            <person name="Jakobsen K.S."/>
            <person name="Wulff B.B."/>
            <person name="Steuernagel B."/>
            <person name="Mayer K.F."/>
            <person name="Olsen O.A."/>
        </authorList>
    </citation>
    <scope>NUCLEOTIDE SEQUENCE [LARGE SCALE GENOMIC DNA]</scope>
    <source>
        <strain evidence="5">cv. AL8/78</strain>
    </source>
</reference>
<evidence type="ECO:0000313" key="5">
    <source>
        <dbReference type="Proteomes" id="UP000015105"/>
    </source>
</evidence>
<reference evidence="4" key="3">
    <citation type="journal article" date="2017" name="Nature">
        <title>Genome sequence of the progenitor of the wheat D genome Aegilops tauschii.</title>
        <authorList>
            <person name="Luo M.C."/>
            <person name="Gu Y.Q."/>
            <person name="Puiu D."/>
            <person name="Wang H."/>
            <person name="Twardziok S.O."/>
            <person name="Deal K.R."/>
            <person name="Huo N."/>
            <person name="Zhu T."/>
            <person name="Wang L."/>
            <person name="Wang Y."/>
            <person name="McGuire P.E."/>
            <person name="Liu S."/>
            <person name="Long H."/>
            <person name="Ramasamy R.K."/>
            <person name="Rodriguez J.C."/>
            <person name="Van S.L."/>
            <person name="Yuan L."/>
            <person name="Wang Z."/>
            <person name="Xia Z."/>
            <person name="Xiao L."/>
            <person name="Anderson O.D."/>
            <person name="Ouyang S."/>
            <person name="Liang Y."/>
            <person name="Zimin A.V."/>
            <person name="Pertea G."/>
            <person name="Qi P."/>
            <person name="Bennetzen J.L."/>
            <person name="Dai X."/>
            <person name="Dawson M.W."/>
            <person name="Muller H.G."/>
            <person name="Kugler K."/>
            <person name="Rivarola-Duarte L."/>
            <person name="Spannagl M."/>
            <person name="Mayer K.F.X."/>
            <person name="Lu F.H."/>
            <person name="Bevan M.W."/>
            <person name="Leroy P."/>
            <person name="Li P."/>
            <person name="You F.M."/>
            <person name="Sun Q."/>
            <person name="Liu Z."/>
            <person name="Lyons E."/>
            <person name="Wicker T."/>
            <person name="Salzberg S.L."/>
            <person name="Devos K.M."/>
            <person name="Dvorak J."/>
        </authorList>
    </citation>
    <scope>NUCLEOTIDE SEQUENCE [LARGE SCALE GENOMIC DNA]</scope>
    <source>
        <strain evidence="4">cv. AL8/78</strain>
    </source>
</reference>
<dbReference type="STRING" id="200361.A0A452XR93"/>
<evidence type="ECO:0000256" key="3">
    <source>
        <dbReference type="SAM" id="MobiDB-lite"/>
    </source>
</evidence>
<keyword evidence="5" id="KW-1185">Reference proteome</keyword>
<keyword evidence="1 2" id="KW-0175">Coiled coil</keyword>
<dbReference type="PANTHER" id="PTHR23160:SF24">
    <property type="entry name" value="WEB FAMILY PROTEIN CHLOROPLASTIC"/>
    <property type="match status" value="1"/>
</dbReference>
<proteinExistence type="predicted"/>
<feature type="compositionally biased region" description="Basic and acidic residues" evidence="3">
    <location>
        <begin position="148"/>
        <end position="167"/>
    </location>
</feature>
<dbReference type="AlphaFoldDB" id="A0A452XR93"/>
<evidence type="ECO:0000313" key="4">
    <source>
        <dbReference type="EnsemblPlants" id="AET1Gv20130700.1"/>
    </source>
</evidence>
<feature type="region of interest" description="Disordered" evidence="3">
    <location>
        <begin position="904"/>
        <end position="1065"/>
    </location>
</feature>
<feature type="compositionally biased region" description="Basic and acidic residues" evidence="3">
    <location>
        <begin position="904"/>
        <end position="928"/>
    </location>
</feature>
<protein>
    <submittedName>
        <fullName evidence="4">Uncharacterized protein</fullName>
    </submittedName>
</protein>
<dbReference type="Gramene" id="AET1Gv20130700.1">
    <property type="protein sequence ID" value="AET1Gv20130700.1"/>
    <property type="gene ID" value="AET1Gv20130700"/>
</dbReference>
<organism evidence="4 5">
    <name type="scientific">Aegilops tauschii subsp. strangulata</name>
    <name type="common">Goatgrass</name>
    <dbReference type="NCBI Taxonomy" id="200361"/>
    <lineage>
        <taxon>Eukaryota</taxon>
        <taxon>Viridiplantae</taxon>
        <taxon>Streptophyta</taxon>
        <taxon>Embryophyta</taxon>
        <taxon>Tracheophyta</taxon>
        <taxon>Spermatophyta</taxon>
        <taxon>Magnoliopsida</taxon>
        <taxon>Liliopsida</taxon>
        <taxon>Poales</taxon>
        <taxon>Poaceae</taxon>
        <taxon>BOP clade</taxon>
        <taxon>Pooideae</taxon>
        <taxon>Triticodae</taxon>
        <taxon>Triticeae</taxon>
        <taxon>Triticinae</taxon>
        <taxon>Aegilops</taxon>
    </lineage>
</organism>
<accession>A0A452XR93</accession>
<dbReference type="EnsemblPlants" id="AET1Gv20130700.1">
    <property type="protein sequence ID" value="AET1Gv20130700.1"/>
    <property type="gene ID" value="AET1Gv20130700"/>
</dbReference>
<evidence type="ECO:0000256" key="1">
    <source>
        <dbReference type="ARBA" id="ARBA00023054"/>
    </source>
</evidence>
<feature type="region of interest" description="Disordered" evidence="3">
    <location>
        <begin position="57"/>
        <end position="187"/>
    </location>
</feature>